<reference evidence="2" key="1">
    <citation type="submission" date="2020-09" db="EMBL/GenBank/DDBJ databases">
        <title>Whole genome shotgun sequence of Streptomyces xanthophaeus NBRC 12829.</title>
        <authorList>
            <person name="Komaki H."/>
            <person name="Tamura T."/>
        </authorList>
    </citation>
    <scope>NUCLEOTIDE SEQUENCE</scope>
    <source>
        <strain evidence="2">NBRC 12829</strain>
    </source>
</reference>
<organism evidence="2 3">
    <name type="scientific">Streptomyces xanthophaeus</name>
    <dbReference type="NCBI Taxonomy" id="67385"/>
    <lineage>
        <taxon>Bacteria</taxon>
        <taxon>Bacillati</taxon>
        <taxon>Actinomycetota</taxon>
        <taxon>Actinomycetes</taxon>
        <taxon>Kitasatosporales</taxon>
        <taxon>Streptomycetaceae</taxon>
        <taxon>Streptomyces</taxon>
    </lineage>
</organism>
<proteinExistence type="predicted"/>
<feature type="compositionally biased region" description="Basic and acidic residues" evidence="1">
    <location>
        <begin position="38"/>
        <end position="48"/>
    </location>
</feature>
<feature type="compositionally biased region" description="Low complexity" evidence="1">
    <location>
        <begin position="49"/>
        <end position="58"/>
    </location>
</feature>
<name>A0A919H2P5_9ACTN</name>
<keyword evidence="3" id="KW-1185">Reference proteome</keyword>
<comment type="caution">
    <text evidence="2">The sequence shown here is derived from an EMBL/GenBank/DDBJ whole genome shotgun (WGS) entry which is preliminary data.</text>
</comment>
<gene>
    <name evidence="2" type="ORF">Sxan_53460</name>
</gene>
<evidence type="ECO:0000313" key="2">
    <source>
        <dbReference type="EMBL" id="GHI87982.1"/>
    </source>
</evidence>
<dbReference type="AlphaFoldDB" id="A0A919H2P5"/>
<sequence length="136" mass="14595">MEVMTESRTAGGAFRAKGPKSLWDKHMAPDDGDGPVEDAARAPSDDVPVKAAGPVVPGSRKASQQVGGVRPLTLRTDRVRRRPAAPVRPTPSAVSKDTGRRRAPSLRRSGGTGPFSSTWCSLTSYQVRTRITSRSW</sequence>
<evidence type="ECO:0000256" key="1">
    <source>
        <dbReference type="SAM" id="MobiDB-lite"/>
    </source>
</evidence>
<accession>A0A919H2P5</accession>
<feature type="region of interest" description="Disordered" evidence="1">
    <location>
        <begin position="1"/>
        <end position="117"/>
    </location>
</feature>
<dbReference type="EMBL" id="BNEE01000006">
    <property type="protein sequence ID" value="GHI87982.1"/>
    <property type="molecule type" value="Genomic_DNA"/>
</dbReference>
<dbReference type="Proteomes" id="UP000600026">
    <property type="component" value="Unassembled WGS sequence"/>
</dbReference>
<protein>
    <submittedName>
        <fullName evidence="2">Uncharacterized protein</fullName>
    </submittedName>
</protein>
<evidence type="ECO:0000313" key="3">
    <source>
        <dbReference type="Proteomes" id="UP000600026"/>
    </source>
</evidence>